<accession>G0U8J7</accession>
<feature type="transmembrane region" description="Helical" evidence="6">
    <location>
        <begin position="403"/>
        <end position="425"/>
    </location>
</feature>
<evidence type="ECO:0008006" key="8">
    <source>
        <dbReference type="Google" id="ProtNLM"/>
    </source>
</evidence>
<evidence type="ECO:0000256" key="1">
    <source>
        <dbReference type="ARBA" id="ARBA00004370"/>
    </source>
</evidence>
<name>G0U8J7_TRYVY</name>
<dbReference type="Pfam" id="PF03381">
    <property type="entry name" value="CDC50"/>
    <property type="match status" value="1"/>
</dbReference>
<protein>
    <recommendedName>
        <fullName evidence="8">LEM3 (Ligand-effect modulator 3) family / CDC50 family</fullName>
    </recommendedName>
</protein>
<dbReference type="AlphaFoldDB" id="G0U8J7"/>
<dbReference type="GO" id="GO:0005783">
    <property type="term" value="C:endoplasmic reticulum"/>
    <property type="evidence" value="ECO:0007669"/>
    <property type="project" value="TreeGrafter"/>
</dbReference>
<organism evidence="7">
    <name type="scientific">Trypanosoma vivax (strain Y486)</name>
    <dbReference type="NCBI Taxonomy" id="1055687"/>
    <lineage>
        <taxon>Eukaryota</taxon>
        <taxon>Discoba</taxon>
        <taxon>Euglenozoa</taxon>
        <taxon>Kinetoplastea</taxon>
        <taxon>Metakinetoplastina</taxon>
        <taxon>Trypanosomatida</taxon>
        <taxon>Trypanosomatidae</taxon>
        <taxon>Trypanosoma</taxon>
        <taxon>Duttonella</taxon>
    </lineage>
</organism>
<dbReference type="VEuPathDB" id="TriTrypDB:TvY486_1114070"/>
<proteinExistence type="inferred from homology"/>
<evidence type="ECO:0000256" key="2">
    <source>
        <dbReference type="ARBA" id="ARBA00009457"/>
    </source>
</evidence>
<sequence length="476" mass="53996">MVQRERMRSSFENGRQVTSARNGMEKYAAPCCLYGQTSYGGHPVTQQTLPSFFLYSSVCVVLVALLGITVLFLVIGALLITSERHYEVRGTYSHVHRYQYPVSKSGSGSERKLRGFTVGNVTHWQGVRTRVLIHVQRQLKAPVYLYYTLTNFYQNHRSFYEGRANDMLAGTERASMSFPECMPLERPGYVDGTGSTPVTVNVDNRTVKMQYGDFYYHPCGVAPWSMFNDTFVLYSVKKGTTLNTDDLFSVSQDSIELICNTSDFSAVGEPLNHSTSENKCSKSGITRRADKEVRHKELRTGLNLWSLRYPFANNDVYLSNGWYANEPGHRLTDPLDYDVQVWIRTAFLPSFSKLFRIINMDLLEGSYILEVEEFFDVTSLKGEKGYLLRTSALLGRWSVNMGIAFLVVGALSFVLLTVLTINHYFLSNGCATRFTGQTAAWYVFDSAGVEIQNYYKLRAKRYDMSTGNADYESDCE</sequence>
<evidence type="ECO:0000313" key="7">
    <source>
        <dbReference type="EMBL" id="CCC53923.1"/>
    </source>
</evidence>
<evidence type="ECO:0000256" key="6">
    <source>
        <dbReference type="SAM" id="Phobius"/>
    </source>
</evidence>
<gene>
    <name evidence="7" type="ORF">TVY486_1114070</name>
</gene>
<keyword evidence="3 6" id="KW-0812">Transmembrane</keyword>
<evidence type="ECO:0000256" key="3">
    <source>
        <dbReference type="ARBA" id="ARBA00022692"/>
    </source>
</evidence>
<comment type="similarity">
    <text evidence="2">Belongs to the CDC50/LEM3 family.</text>
</comment>
<evidence type="ECO:0000256" key="5">
    <source>
        <dbReference type="ARBA" id="ARBA00023136"/>
    </source>
</evidence>
<keyword evidence="5 6" id="KW-0472">Membrane</keyword>
<dbReference type="EMBL" id="HE573027">
    <property type="protein sequence ID" value="CCC53923.1"/>
    <property type="molecule type" value="Genomic_DNA"/>
</dbReference>
<evidence type="ECO:0000256" key="4">
    <source>
        <dbReference type="ARBA" id="ARBA00022989"/>
    </source>
</evidence>
<dbReference type="InterPro" id="IPR005045">
    <property type="entry name" value="CDC50/LEM3_fam"/>
</dbReference>
<dbReference type="PIRSF" id="PIRSF015840">
    <property type="entry name" value="DUF284_TM_euk"/>
    <property type="match status" value="1"/>
</dbReference>
<feature type="transmembrane region" description="Helical" evidence="6">
    <location>
        <begin position="52"/>
        <end position="80"/>
    </location>
</feature>
<reference evidence="7" key="1">
    <citation type="journal article" date="2012" name="Proc. Natl. Acad. Sci. U.S.A.">
        <title>Antigenic diversity is generated by distinct evolutionary mechanisms in African trypanosome species.</title>
        <authorList>
            <person name="Jackson A.P."/>
            <person name="Berry A."/>
            <person name="Aslett M."/>
            <person name="Allison H.C."/>
            <person name="Burton P."/>
            <person name="Vavrova-Anderson J."/>
            <person name="Brown R."/>
            <person name="Browne H."/>
            <person name="Corton N."/>
            <person name="Hauser H."/>
            <person name="Gamble J."/>
            <person name="Gilderthorp R."/>
            <person name="Marcello L."/>
            <person name="McQuillan J."/>
            <person name="Otto T.D."/>
            <person name="Quail M.A."/>
            <person name="Sanders M.J."/>
            <person name="van Tonder A."/>
            <person name="Ginger M.L."/>
            <person name="Field M.C."/>
            <person name="Barry J.D."/>
            <person name="Hertz-Fowler C."/>
            <person name="Berriman M."/>
        </authorList>
    </citation>
    <scope>NUCLEOTIDE SEQUENCE</scope>
    <source>
        <strain evidence="7">Y486</strain>
    </source>
</reference>
<dbReference type="GO" id="GO:0005794">
    <property type="term" value="C:Golgi apparatus"/>
    <property type="evidence" value="ECO:0007669"/>
    <property type="project" value="TreeGrafter"/>
</dbReference>
<dbReference type="GO" id="GO:0005886">
    <property type="term" value="C:plasma membrane"/>
    <property type="evidence" value="ECO:0007669"/>
    <property type="project" value="TreeGrafter"/>
</dbReference>
<comment type="subcellular location">
    <subcellularLocation>
        <location evidence="1">Membrane</location>
    </subcellularLocation>
</comment>
<dbReference type="PANTHER" id="PTHR10926:SF73">
    <property type="entry name" value="LEM3 (LIGAND-EFFECT MODULATOR 3) FAMILY _ CDC50 FAMILY"/>
    <property type="match status" value="1"/>
</dbReference>
<dbReference type="PANTHER" id="PTHR10926">
    <property type="entry name" value="CELL CYCLE CONTROL PROTEIN 50"/>
    <property type="match status" value="1"/>
</dbReference>
<keyword evidence="4 6" id="KW-1133">Transmembrane helix</keyword>